<comment type="caution">
    <text evidence="1">The sequence shown here is derived from an EMBL/GenBank/DDBJ whole genome shotgun (WGS) entry which is preliminary data.</text>
</comment>
<evidence type="ECO:0000313" key="2">
    <source>
        <dbReference type="Proteomes" id="UP000698173"/>
    </source>
</evidence>
<reference evidence="1" key="2">
    <citation type="submission" date="2021-09" db="EMBL/GenBank/DDBJ databases">
        <authorList>
            <person name="Gilroy R."/>
        </authorList>
    </citation>
    <scope>NUCLEOTIDE SEQUENCE</scope>
    <source>
        <strain evidence="1">CHK171-7178</strain>
    </source>
</reference>
<gene>
    <name evidence="1" type="ORF">K8V56_10450</name>
</gene>
<reference evidence="1" key="1">
    <citation type="journal article" date="2021" name="PeerJ">
        <title>Extensive microbial diversity within the chicken gut microbiome revealed by metagenomics and culture.</title>
        <authorList>
            <person name="Gilroy R."/>
            <person name="Ravi A."/>
            <person name="Getino M."/>
            <person name="Pursley I."/>
            <person name="Horton D.L."/>
            <person name="Alikhan N.F."/>
            <person name="Baker D."/>
            <person name="Gharbi K."/>
            <person name="Hall N."/>
            <person name="Watson M."/>
            <person name="Adriaenssens E.M."/>
            <person name="Foster-Nyarko E."/>
            <person name="Jarju S."/>
            <person name="Secka A."/>
            <person name="Antonio M."/>
            <person name="Oren A."/>
            <person name="Chaudhuri R.R."/>
            <person name="La Ragione R."/>
            <person name="Hildebrand F."/>
            <person name="Pallen M.J."/>
        </authorList>
    </citation>
    <scope>NUCLEOTIDE SEQUENCE</scope>
    <source>
        <strain evidence="1">CHK171-7178</strain>
    </source>
</reference>
<evidence type="ECO:0000313" key="1">
    <source>
        <dbReference type="EMBL" id="HJF32179.1"/>
    </source>
</evidence>
<protein>
    <submittedName>
        <fullName evidence="1">Uncharacterized protein</fullName>
    </submittedName>
</protein>
<dbReference type="EMBL" id="DYWT01000172">
    <property type="protein sequence ID" value="HJF32179.1"/>
    <property type="molecule type" value="Genomic_DNA"/>
</dbReference>
<dbReference type="Proteomes" id="UP000698173">
    <property type="component" value="Unassembled WGS sequence"/>
</dbReference>
<sequence length="60" mass="6772">MVAGAIRLKGIFFLAYRGRHPQSVEAVLAGILICSKYWGFFSGLSKALVKHIRRIHLFNI</sequence>
<proteinExistence type="predicted"/>
<organism evidence="1 2">
    <name type="scientific">Sporosarcina psychrophila</name>
    <name type="common">Bacillus psychrophilus</name>
    <dbReference type="NCBI Taxonomy" id="1476"/>
    <lineage>
        <taxon>Bacteria</taxon>
        <taxon>Bacillati</taxon>
        <taxon>Bacillota</taxon>
        <taxon>Bacilli</taxon>
        <taxon>Bacillales</taxon>
        <taxon>Caryophanaceae</taxon>
        <taxon>Sporosarcina</taxon>
    </lineage>
</organism>
<name>A0A921G090_SPOPS</name>
<accession>A0A921G090</accession>
<dbReference type="AlphaFoldDB" id="A0A921G090"/>
<feature type="non-terminal residue" evidence="1">
    <location>
        <position position="60"/>
    </location>
</feature>